<dbReference type="EC" id="1.14.11.2" evidence="4"/>
<evidence type="ECO:0000256" key="9">
    <source>
        <dbReference type="ARBA" id="ARBA00022989"/>
    </source>
</evidence>
<dbReference type="GO" id="GO:0005789">
    <property type="term" value="C:endoplasmic reticulum membrane"/>
    <property type="evidence" value="ECO:0007669"/>
    <property type="project" value="UniProtKB-SubCell"/>
</dbReference>
<keyword evidence="11" id="KW-0408">Iron</keyword>
<evidence type="ECO:0000256" key="1">
    <source>
        <dbReference type="ARBA" id="ARBA00001961"/>
    </source>
</evidence>
<name>B8B862_ORYSI</name>
<evidence type="ECO:0000313" key="17">
    <source>
        <dbReference type="Proteomes" id="UP000007015"/>
    </source>
</evidence>
<comment type="cofactor">
    <cofactor evidence="1">
        <name>L-ascorbate</name>
        <dbReference type="ChEBI" id="CHEBI:38290"/>
    </cofactor>
</comment>
<dbReference type="Gramene" id="BGIOSGA024672-TA">
    <property type="protein sequence ID" value="BGIOSGA024672-PA"/>
    <property type="gene ID" value="BGIOSGA024672"/>
</dbReference>
<dbReference type="PROSITE" id="PS51471">
    <property type="entry name" value="FE2OG_OXY"/>
    <property type="match status" value="1"/>
</dbReference>
<dbReference type="InterPro" id="IPR045054">
    <property type="entry name" value="P4HA-like"/>
</dbReference>
<comment type="similarity">
    <text evidence="3">Belongs to the P4HA family.</text>
</comment>
<dbReference type="GO" id="GO:0031418">
    <property type="term" value="F:L-ascorbic acid binding"/>
    <property type="evidence" value="ECO:0007669"/>
    <property type="project" value="InterPro"/>
</dbReference>
<dbReference type="Gene3D" id="2.60.120.620">
    <property type="entry name" value="q2cbj1_9rhob like domain"/>
    <property type="match status" value="1"/>
</dbReference>
<evidence type="ECO:0000256" key="4">
    <source>
        <dbReference type="ARBA" id="ARBA00012269"/>
    </source>
</evidence>
<dbReference type="InterPro" id="IPR044862">
    <property type="entry name" value="Pro_4_hyd_alph_FE2OG_OXY"/>
</dbReference>
<dbReference type="STRING" id="39946.B8B862"/>
<gene>
    <name evidence="16" type="ORF">OsI_25242</name>
</gene>
<dbReference type="PANTHER" id="PTHR10869">
    <property type="entry name" value="PROLYL 4-HYDROXYLASE ALPHA SUBUNIT"/>
    <property type="match status" value="1"/>
</dbReference>
<feature type="domain" description="Fe2OG dioxygenase" evidence="15">
    <location>
        <begin position="140"/>
        <end position="262"/>
    </location>
</feature>
<evidence type="ECO:0000256" key="13">
    <source>
        <dbReference type="ARBA" id="ARBA00023180"/>
    </source>
</evidence>
<dbReference type="GO" id="GO:0004656">
    <property type="term" value="F:procollagen-proline 4-dioxygenase activity"/>
    <property type="evidence" value="ECO:0007669"/>
    <property type="project" value="UniProtKB-EC"/>
</dbReference>
<evidence type="ECO:0000256" key="11">
    <source>
        <dbReference type="ARBA" id="ARBA00023004"/>
    </source>
</evidence>
<dbReference type="SMART" id="SM00702">
    <property type="entry name" value="P4Hc"/>
    <property type="match status" value="1"/>
</dbReference>
<evidence type="ECO:0000256" key="14">
    <source>
        <dbReference type="ARBA" id="ARBA00049169"/>
    </source>
</evidence>
<dbReference type="Pfam" id="PF13640">
    <property type="entry name" value="2OG-FeII_Oxy_3"/>
    <property type="match status" value="1"/>
</dbReference>
<protein>
    <recommendedName>
        <fullName evidence="4">procollagen-proline 4-dioxygenase</fullName>
        <ecNumber evidence="4">1.14.11.2</ecNumber>
    </recommendedName>
</protein>
<comment type="catalytic activity">
    <reaction evidence="14">
        <text>L-prolyl-[collagen] + 2-oxoglutarate + O2 = trans-4-hydroxy-L-prolyl-[collagen] + succinate + CO2</text>
        <dbReference type="Rhea" id="RHEA:18945"/>
        <dbReference type="Rhea" id="RHEA-COMP:11676"/>
        <dbReference type="Rhea" id="RHEA-COMP:11680"/>
        <dbReference type="ChEBI" id="CHEBI:15379"/>
        <dbReference type="ChEBI" id="CHEBI:16526"/>
        <dbReference type="ChEBI" id="CHEBI:16810"/>
        <dbReference type="ChEBI" id="CHEBI:30031"/>
        <dbReference type="ChEBI" id="CHEBI:50342"/>
        <dbReference type="ChEBI" id="CHEBI:61965"/>
        <dbReference type="EC" id="1.14.11.2"/>
    </reaction>
</comment>
<dbReference type="InterPro" id="IPR006620">
    <property type="entry name" value="Pro_4_hyd_alph"/>
</dbReference>
<evidence type="ECO:0000256" key="2">
    <source>
        <dbReference type="ARBA" id="ARBA00004648"/>
    </source>
</evidence>
<evidence type="ECO:0000256" key="10">
    <source>
        <dbReference type="ARBA" id="ARBA00023002"/>
    </source>
</evidence>
<dbReference type="InterPro" id="IPR005123">
    <property type="entry name" value="Oxoglu/Fe-dep_dioxygenase_dom"/>
</dbReference>
<dbReference type="EMBL" id="CM000132">
    <property type="protein sequence ID" value="EEC81680.1"/>
    <property type="molecule type" value="Genomic_DNA"/>
</dbReference>
<evidence type="ECO:0000256" key="6">
    <source>
        <dbReference type="ARBA" id="ARBA00022723"/>
    </source>
</evidence>
<proteinExistence type="inferred from homology"/>
<dbReference type="GO" id="GO:0005506">
    <property type="term" value="F:iron ion binding"/>
    <property type="evidence" value="ECO:0007669"/>
    <property type="project" value="InterPro"/>
</dbReference>
<evidence type="ECO:0000256" key="7">
    <source>
        <dbReference type="ARBA" id="ARBA00022964"/>
    </source>
</evidence>
<keyword evidence="7" id="KW-0223">Dioxygenase</keyword>
<comment type="subcellular location">
    <subcellularLocation>
        <location evidence="2">Endoplasmic reticulum membrane</location>
        <topology evidence="2">Single-pass type II membrane protein</topology>
    </subcellularLocation>
</comment>
<keyword evidence="8" id="KW-0735">Signal-anchor</keyword>
<keyword evidence="17" id="KW-1185">Reference proteome</keyword>
<organism evidence="16 17">
    <name type="scientific">Oryza sativa subsp. indica</name>
    <name type="common">Rice</name>
    <dbReference type="NCBI Taxonomy" id="39946"/>
    <lineage>
        <taxon>Eukaryota</taxon>
        <taxon>Viridiplantae</taxon>
        <taxon>Streptophyta</taxon>
        <taxon>Embryophyta</taxon>
        <taxon>Tracheophyta</taxon>
        <taxon>Spermatophyta</taxon>
        <taxon>Magnoliopsida</taxon>
        <taxon>Liliopsida</taxon>
        <taxon>Poales</taxon>
        <taxon>Poaceae</taxon>
        <taxon>BOP clade</taxon>
        <taxon>Oryzoideae</taxon>
        <taxon>Oryzeae</taxon>
        <taxon>Oryzinae</taxon>
        <taxon>Oryza</taxon>
        <taxon>Oryza sativa</taxon>
    </lineage>
</organism>
<dbReference type="AlphaFoldDB" id="B8B862"/>
<keyword evidence="6" id="KW-0479">Metal-binding</keyword>
<dbReference type="FunFam" id="2.60.120.620:FF:000002">
    <property type="entry name" value="Prolyl 4-hydroxylase 4"/>
    <property type="match status" value="1"/>
</dbReference>
<dbReference type="PANTHER" id="PTHR10869:SF62">
    <property type="entry name" value="PROCOLLAGEN-PROLINE 4-DIOXYGENASE"/>
    <property type="match status" value="1"/>
</dbReference>
<keyword evidence="10" id="KW-0560">Oxidoreductase</keyword>
<evidence type="ECO:0000256" key="5">
    <source>
        <dbReference type="ARBA" id="ARBA00022692"/>
    </source>
</evidence>
<dbReference type="OMA" id="EDHQAER"/>
<sequence>MVAVVMMAMRKRMRGALLALALLLTATAVVPLLLLGEAGDDGVGAVAAAPPFNASRVRAVSWRPRVFVYKGFLSDDECDHLVKLGKRKMQRSMVADNKSGKSVMSEVRTSSGMFLDKRQDPVVSRIEKRIAAWTFLPEENAENIQILRYEHGQKYEPHFDYFHDKVNQALGGHRYATVLMYLSTVEKGGETVFPNAEGWENQPKDDTFSECAQKGLAVKPVKGDAVLFFSLHIDGVPDPLSLHGSCPVIEGEKWSAPKWIRIRSYEHPPVSKVTEGCSDNSARCAKWAEAGECEKNPVYMTVNSSILFLQKQRLTSFAHGFEISSLLLVEVKTVKFARSARRVSATTLAILFGGLILVSLLVETSAKPPSPGSSVLGVGGRRMMINGGLVHSHRSLEDFNAGDAFSSMKRRVPNGPDPIHNRLSIPSFIYSGFLMVFTLNSSEELENQEDHQAERRKAHCKFAIEEKECSFEQPKLHPECGLKAKLV</sequence>
<evidence type="ECO:0000256" key="8">
    <source>
        <dbReference type="ARBA" id="ARBA00022968"/>
    </source>
</evidence>
<keyword evidence="12" id="KW-0472">Membrane</keyword>
<accession>B8B862</accession>
<evidence type="ECO:0000259" key="15">
    <source>
        <dbReference type="PROSITE" id="PS51471"/>
    </source>
</evidence>
<keyword evidence="13" id="KW-0325">Glycoprotein</keyword>
<reference evidence="16 17" key="1">
    <citation type="journal article" date="2005" name="PLoS Biol.">
        <title>The genomes of Oryza sativa: a history of duplications.</title>
        <authorList>
            <person name="Yu J."/>
            <person name="Wang J."/>
            <person name="Lin W."/>
            <person name="Li S."/>
            <person name="Li H."/>
            <person name="Zhou J."/>
            <person name="Ni P."/>
            <person name="Dong W."/>
            <person name="Hu S."/>
            <person name="Zeng C."/>
            <person name="Zhang J."/>
            <person name="Zhang Y."/>
            <person name="Li R."/>
            <person name="Xu Z."/>
            <person name="Li S."/>
            <person name="Li X."/>
            <person name="Zheng H."/>
            <person name="Cong L."/>
            <person name="Lin L."/>
            <person name="Yin J."/>
            <person name="Geng J."/>
            <person name="Li G."/>
            <person name="Shi J."/>
            <person name="Liu J."/>
            <person name="Lv H."/>
            <person name="Li J."/>
            <person name="Wang J."/>
            <person name="Deng Y."/>
            <person name="Ran L."/>
            <person name="Shi X."/>
            <person name="Wang X."/>
            <person name="Wu Q."/>
            <person name="Li C."/>
            <person name="Ren X."/>
            <person name="Wang J."/>
            <person name="Wang X."/>
            <person name="Li D."/>
            <person name="Liu D."/>
            <person name="Zhang X."/>
            <person name="Ji Z."/>
            <person name="Zhao W."/>
            <person name="Sun Y."/>
            <person name="Zhang Z."/>
            <person name="Bao J."/>
            <person name="Han Y."/>
            <person name="Dong L."/>
            <person name="Ji J."/>
            <person name="Chen P."/>
            <person name="Wu S."/>
            <person name="Liu J."/>
            <person name="Xiao Y."/>
            <person name="Bu D."/>
            <person name="Tan J."/>
            <person name="Yang L."/>
            <person name="Ye C."/>
            <person name="Zhang J."/>
            <person name="Xu J."/>
            <person name="Zhou Y."/>
            <person name="Yu Y."/>
            <person name="Zhang B."/>
            <person name="Zhuang S."/>
            <person name="Wei H."/>
            <person name="Liu B."/>
            <person name="Lei M."/>
            <person name="Yu H."/>
            <person name="Li Y."/>
            <person name="Xu H."/>
            <person name="Wei S."/>
            <person name="He X."/>
            <person name="Fang L."/>
            <person name="Zhang Z."/>
            <person name="Zhang Y."/>
            <person name="Huang X."/>
            <person name="Su Z."/>
            <person name="Tong W."/>
            <person name="Li J."/>
            <person name="Tong Z."/>
            <person name="Li S."/>
            <person name="Ye J."/>
            <person name="Wang L."/>
            <person name="Fang L."/>
            <person name="Lei T."/>
            <person name="Chen C."/>
            <person name="Chen H."/>
            <person name="Xu Z."/>
            <person name="Li H."/>
            <person name="Huang H."/>
            <person name="Zhang F."/>
            <person name="Xu H."/>
            <person name="Li N."/>
            <person name="Zhao C."/>
            <person name="Li S."/>
            <person name="Dong L."/>
            <person name="Huang Y."/>
            <person name="Li L."/>
            <person name="Xi Y."/>
            <person name="Qi Q."/>
            <person name="Li W."/>
            <person name="Zhang B."/>
            <person name="Hu W."/>
            <person name="Zhang Y."/>
            <person name="Tian X."/>
            <person name="Jiao Y."/>
            <person name="Liang X."/>
            <person name="Jin J."/>
            <person name="Gao L."/>
            <person name="Zheng W."/>
            <person name="Hao B."/>
            <person name="Liu S."/>
            <person name="Wang W."/>
            <person name="Yuan L."/>
            <person name="Cao M."/>
            <person name="McDermott J."/>
            <person name="Samudrala R."/>
            <person name="Wang J."/>
            <person name="Wong G.K."/>
            <person name="Yang H."/>
        </authorList>
    </citation>
    <scope>NUCLEOTIDE SEQUENCE [LARGE SCALE GENOMIC DNA]</scope>
    <source>
        <strain evidence="17">cv. 93-11</strain>
    </source>
</reference>
<dbReference type="HOGENOM" id="CLU_567892_0_0_1"/>
<evidence type="ECO:0000256" key="12">
    <source>
        <dbReference type="ARBA" id="ARBA00023136"/>
    </source>
</evidence>
<evidence type="ECO:0000256" key="3">
    <source>
        <dbReference type="ARBA" id="ARBA00006511"/>
    </source>
</evidence>
<evidence type="ECO:0000313" key="16">
    <source>
        <dbReference type="EMBL" id="EEC81680.1"/>
    </source>
</evidence>
<dbReference type="Proteomes" id="UP000007015">
    <property type="component" value="Chromosome 7"/>
</dbReference>
<keyword evidence="5" id="KW-0812">Transmembrane</keyword>
<keyword evidence="9" id="KW-1133">Transmembrane helix</keyword>